<keyword evidence="5" id="KW-1185">Reference proteome</keyword>
<dbReference type="InterPro" id="IPR036291">
    <property type="entry name" value="NAD(P)-bd_dom_sf"/>
</dbReference>
<dbReference type="PANTHER" id="PTHR43544:SF7">
    <property type="entry name" value="NADB-LER2"/>
    <property type="match status" value="1"/>
</dbReference>
<keyword evidence="2" id="KW-0521">NADP</keyword>
<dbReference type="InterPro" id="IPR002347">
    <property type="entry name" value="SDR_fam"/>
</dbReference>
<reference evidence="4" key="1">
    <citation type="journal article" date="2022" name="G3 (Bethesda)">
        <title>High quality genome of the basidiomycete yeast Dioszegia hungarica PDD-24b-2 isolated from cloud water.</title>
        <authorList>
            <person name="Jarrige D."/>
            <person name="Haridas S."/>
            <person name="Bleykasten-Grosshans C."/>
            <person name="Joly M."/>
            <person name="Nadalig T."/>
            <person name="Sancelme M."/>
            <person name="Vuilleumier S."/>
            <person name="Grigoriev I.V."/>
            <person name="Amato P."/>
            <person name="Bringel F."/>
        </authorList>
    </citation>
    <scope>NUCLEOTIDE SEQUENCE</scope>
    <source>
        <strain evidence="4">PDD-24b-2</strain>
    </source>
</reference>
<dbReference type="PRINTS" id="PR00081">
    <property type="entry name" value="GDHRDH"/>
</dbReference>
<name>A0AA38HFM1_9TREE</name>
<dbReference type="SUPFAM" id="SSF51735">
    <property type="entry name" value="NAD(P)-binding Rossmann-fold domains"/>
    <property type="match status" value="1"/>
</dbReference>
<proteinExistence type="inferred from homology"/>
<keyword evidence="3" id="KW-0560">Oxidoreductase</keyword>
<dbReference type="RefSeq" id="XP_052949472.1">
    <property type="nucleotide sequence ID" value="XM_053090898.1"/>
</dbReference>
<dbReference type="AlphaFoldDB" id="A0AA38HFM1"/>
<evidence type="ECO:0000313" key="5">
    <source>
        <dbReference type="Proteomes" id="UP001164286"/>
    </source>
</evidence>
<dbReference type="InterPro" id="IPR051468">
    <property type="entry name" value="Fungal_SecMetab_SDRs"/>
</dbReference>
<evidence type="ECO:0000256" key="3">
    <source>
        <dbReference type="ARBA" id="ARBA00023002"/>
    </source>
</evidence>
<evidence type="ECO:0000256" key="2">
    <source>
        <dbReference type="ARBA" id="ARBA00022857"/>
    </source>
</evidence>
<gene>
    <name evidence="4" type="ORF">MKK02DRAFT_40017</name>
</gene>
<dbReference type="GO" id="GO:0016491">
    <property type="term" value="F:oxidoreductase activity"/>
    <property type="evidence" value="ECO:0007669"/>
    <property type="project" value="UniProtKB-KW"/>
</dbReference>
<comment type="similarity">
    <text evidence="1">Belongs to the short-chain dehydrogenases/reductases (SDR) family.</text>
</comment>
<protein>
    <submittedName>
        <fullName evidence="4">NAD(P)-binding protein</fullName>
    </submittedName>
</protein>
<dbReference type="EMBL" id="JAKWFO010000001">
    <property type="protein sequence ID" value="KAI9639695.1"/>
    <property type="molecule type" value="Genomic_DNA"/>
</dbReference>
<dbReference type="Proteomes" id="UP001164286">
    <property type="component" value="Unassembled WGS sequence"/>
</dbReference>
<dbReference type="Pfam" id="PF00106">
    <property type="entry name" value="adh_short"/>
    <property type="match status" value="1"/>
</dbReference>
<accession>A0AA38HFM1</accession>
<dbReference type="GO" id="GO:0005737">
    <property type="term" value="C:cytoplasm"/>
    <property type="evidence" value="ECO:0007669"/>
    <property type="project" value="TreeGrafter"/>
</dbReference>
<dbReference type="PANTHER" id="PTHR43544">
    <property type="entry name" value="SHORT-CHAIN DEHYDROGENASE/REDUCTASE"/>
    <property type="match status" value="1"/>
</dbReference>
<comment type="caution">
    <text evidence="4">The sequence shown here is derived from an EMBL/GenBank/DDBJ whole genome shotgun (WGS) entry which is preliminary data.</text>
</comment>
<dbReference type="Gene3D" id="3.40.50.720">
    <property type="entry name" value="NAD(P)-binding Rossmann-like Domain"/>
    <property type="match status" value="1"/>
</dbReference>
<evidence type="ECO:0000256" key="1">
    <source>
        <dbReference type="ARBA" id="ARBA00006484"/>
    </source>
</evidence>
<organism evidence="4 5">
    <name type="scientific">Dioszegia hungarica</name>
    <dbReference type="NCBI Taxonomy" id="4972"/>
    <lineage>
        <taxon>Eukaryota</taxon>
        <taxon>Fungi</taxon>
        <taxon>Dikarya</taxon>
        <taxon>Basidiomycota</taxon>
        <taxon>Agaricomycotina</taxon>
        <taxon>Tremellomycetes</taxon>
        <taxon>Tremellales</taxon>
        <taxon>Bulleribasidiaceae</taxon>
        <taxon>Dioszegia</taxon>
    </lineage>
</organism>
<sequence>MSAQPTIYLVTGGGRGIGFSLVQALSTRPNTVVYAGVRSFPPGADSDLGRLAAQSPTVVLPIKLTSGSIEDNHAAAAAIKGKFGMLHCVIACAGVSSGLSSVLSATPSQMRSDFETNSISPLVLFQALAPLLLATHAASPGSASPKFVAISSQRGQITDCMAYTFDSYGCSKAALNYLIKKMDVEHPQIISFPIHPGSVKTEMGHAGVAALSVKLEDIGGISAEESAAGILSVIDKATKESQGGRFCTWEGEQLPF</sequence>
<evidence type="ECO:0000313" key="4">
    <source>
        <dbReference type="EMBL" id="KAI9639695.1"/>
    </source>
</evidence>
<dbReference type="GeneID" id="77730103"/>